<keyword evidence="8" id="KW-1185">Reference proteome</keyword>
<keyword evidence="5 7" id="KW-0503">Monooxygenase</keyword>
<name>A0A2J7ZZ82_9CHLO</name>
<dbReference type="InterPro" id="IPR036188">
    <property type="entry name" value="FAD/NAD-bd_sf"/>
</dbReference>
<dbReference type="InterPro" id="IPR020946">
    <property type="entry name" value="Flavin_mOase-like"/>
</dbReference>
<dbReference type="Pfam" id="PF00743">
    <property type="entry name" value="FMO-like"/>
    <property type="match status" value="1"/>
</dbReference>
<evidence type="ECO:0000256" key="4">
    <source>
        <dbReference type="ARBA" id="ARBA00023002"/>
    </source>
</evidence>
<dbReference type="OrthoDB" id="66881at2759"/>
<keyword evidence="2 5" id="KW-0285">Flavoprotein</keyword>
<comment type="cofactor">
    <cofactor evidence="5">
        <name>FAD</name>
        <dbReference type="ChEBI" id="CHEBI:57692"/>
    </cofactor>
</comment>
<dbReference type="PANTHER" id="PTHR23023">
    <property type="entry name" value="DIMETHYLANILINE MONOOXYGENASE"/>
    <property type="match status" value="1"/>
</dbReference>
<gene>
    <name evidence="7" type="ORF">TSOC_008138</name>
</gene>
<evidence type="ECO:0000256" key="6">
    <source>
        <dbReference type="SAM" id="MobiDB-lite"/>
    </source>
</evidence>
<proteinExistence type="inferred from homology"/>
<keyword evidence="3 5" id="KW-0274">FAD</keyword>
<evidence type="ECO:0000256" key="1">
    <source>
        <dbReference type="ARBA" id="ARBA00009183"/>
    </source>
</evidence>
<organism evidence="7 8">
    <name type="scientific">Tetrabaena socialis</name>
    <dbReference type="NCBI Taxonomy" id="47790"/>
    <lineage>
        <taxon>Eukaryota</taxon>
        <taxon>Viridiplantae</taxon>
        <taxon>Chlorophyta</taxon>
        <taxon>core chlorophytes</taxon>
        <taxon>Chlorophyceae</taxon>
        <taxon>CS clade</taxon>
        <taxon>Chlamydomonadales</taxon>
        <taxon>Tetrabaenaceae</taxon>
        <taxon>Tetrabaena</taxon>
    </lineage>
</organism>
<reference evidence="7 8" key="1">
    <citation type="journal article" date="2017" name="Mol. Biol. Evol.">
        <title>The 4-celled Tetrabaena socialis nuclear genome reveals the essential components for genetic control of cell number at the origin of multicellularity in the volvocine lineage.</title>
        <authorList>
            <person name="Featherston J."/>
            <person name="Arakaki Y."/>
            <person name="Hanschen E.R."/>
            <person name="Ferris P.J."/>
            <person name="Michod R.E."/>
            <person name="Olson B.J.S.C."/>
            <person name="Nozaki H."/>
            <person name="Durand P.M."/>
        </authorList>
    </citation>
    <scope>NUCLEOTIDE SEQUENCE [LARGE SCALE GENOMIC DNA]</scope>
    <source>
        <strain evidence="7 8">NIES-571</strain>
    </source>
</reference>
<evidence type="ECO:0000256" key="3">
    <source>
        <dbReference type="ARBA" id="ARBA00022827"/>
    </source>
</evidence>
<protein>
    <recommendedName>
        <fullName evidence="5">Flavin-containing monooxygenase</fullName>
        <ecNumber evidence="5">1.-.-.-</ecNumber>
    </recommendedName>
</protein>
<dbReference type="EMBL" id="PGGS01000295">
    <property type="protein sequence ID" value="PNH05580.1"/>
    <property type="molecule type" value="Genomic_DNA"/>
</dbReference>
<comment type="similarity">
    <text evidence="1 5">Belongs to the FMO family.</text>
</comment>
<dbReference type="InterPro" id="IPR050346">
    <property type="entry name" value="FMO-like"/>
</dbReference>
<dbReference type="AlphaFoldDB" id="A0A2J7ZZ82"/>
<dbReference type="EC" id="1.-.-.-" evidence="5"/>
<evidence type="ECO:0000256" key="5">
    <source>
        <dbReference type="RuleBase" id="RU361177"/>
    </source>
</evidence>
<evidence type="ECO:0000313" key="7">
    <source>
        <dbReference type="EMBL" id="PNH05580.1"/>
    </source>
</evidence>
<accession>A0A2J7ZZ82</accession>
<dbReference type="GO" id="GO:0004499">
    <property type="term" value="F:N,N-dimethylaniline monooxygenase activity"/>
    <property type="evidence" value="ECO:0007669"/>
    <property type="project" value="InterPro"/>
</dbReference>
<dbReference type="Proteomes" id="UP000236333">
    <property type="component" value="Unassembled WGS sequence"/>
</dbReference>
<dbReference type="SUPFAM" id="SSF51905">
    <property type="entry name" value="FAD/NAD(P)-binding domain"/>
    <property type="match status" value="1"/>
</dbReference>
<dbReference type="GO" id="GO:0050661">
    <property type="term" value="F:NADP binding"/>
    <property type="evidence" value="ECO:0007669"/>
    <property type="project" value="InterPro"/>
</dbReference>
<dbReference type="GO" id="GO:0050660">
    <property type="term" value="F:flavin adenine dinucleotide binding"/>
    <property type="evidence" value="ECO:0007669"/>
    <property type="project" value="InterPro"/>
</dbReference>
<evidence type="ECO:0000313" key="8">
    <source>
        <dbReference type="Proteomes" id="UP000236333"/>
    </source>
</evidence>
<feature type="region of interest" description="Disordered" evidence="6">
    <location>
        <begin position="379"/>
        <end position="398"/>
    </location>
</feature>
<keyword evidence="4 5" id="KW-0560">Oxidoreductase</keyword>
<dbReference type="Gene3D" id="3.50.50.60">
    <property type="entry name" value="FAD/NAD(P)-binding domain"/>
    <property type="match status" value="1"/>
</dbReference>
<evidence type="ECO:0000256" key="2">
    <source>
        <dbReference type="ARBA" id="ARBA00022630"/>
    </source>
</evidence>
<sequence>MGELVRDEALSAVGEINRFVRNGVILQDGSFLAADLVLYCTGYLKSYEYLEGDMRARLDLQKDGLYLYRSILPYAVPHLAFVGSEVSTYNNILTDGLQALWLAHVLTGRTTLPPVGAMVEDIRAQQRWRRSVMPAQRNRGSVLMLYMMDFHDQLLADMGESAHRKGLNLASECFGAYTAADYRTLLEADDAVLAELAAERQLAEAGVPRAVWLRADSDLGTETQPDPVMLPLPSALATRRSLGSAMFASSCSAGLVTASCAISLAAGFGGDGGDGSDSTLLGGTAGGGGGGAAGVVLSSVDYVGSPARAGQMPYQRQPSALSRSLTLDSGGICTLEGWAARQAAAAVANLAGERAGEGAGGGNDVWSAASDGARVRSFGRDTETSFGGEADRVGDGLR</sequence>
<comment type="caution">
    <text evidence="7">The sequence shown here is derived from an EMBL/GenBank/DDBJ whole genome shotgun (WGS) entry which is preliminary data.</text>
</comment>